<dbReference type="EMBL" id="FNTX01000002">
    <property type="protein sequence ID" value="SEE81951.1"/>
    <property type="molecule type" value="Genomic_DNA"/>
</dbReference>
<dbReference type="SUPFAM" id="SSF54427">
    <property type="entry name" value="NTF2-like"/>
    <property type="match status" value="1"/>
</dbReference>
<keyword evidence="3" id="KW-1185">Reference proteome</keyword>
<reference evidence="3" key="1">
    <citation type="submission" date="2016-10" db="EMBL/GenBank/DDBJ databases">
        <authorList>
            <person name="Varghese N."/>
            <person name="Submissions S."/>
        </authorList>
    </citation>
    <scope>NUCLEOTIDE SEQUENCE [LARGE SCALE GENOMIC DNA]</scope>
    <source>
        <strain evidence="3">DSM 21368</strain>
    </source>
</reference>
<sequence>MTEPRADHDGAVAETIGSLYRALGDRAAFDAHLAEDITIWESDAPDLIDGVSGLDALRDERAGRAQAADSAAPAWVAPEDIRVDRWADAAVARFVLRAHYPDREDETFRVTDVLTPIEGRWRIVHHHAERYPHP</sequence>
<name>A0A1H5LZY5_9MICO</name>
<dbReference type="Gene3D" id="3.10.450.50">
    <property type="match status" value="1"/>
</dbReference>
<proteinExistence type="predicted"/>
<protein>
    <submittedName>
        <fullName evidence="2">SnoaL-like domain-containing protein</fullName>
    </submittedName>
</protein>
<dbReference type="Proteomes" id="UP000199220">
    <property type="component" value="Unassembled WGS sequence"/>
</dbReference>
<dbReference type="OrthoDB" id="1551077at2"/>
<dbReference type="Pfam" id="PF13474">
    <property type="entry name" value="SnoaL_3"/>
    <property type="match status" value="1"/>
</dbReference>
<accession>A0A1H5LZY5</accession>
<evidence type="ECO:0000313" key="2">
    <source>
        <dbReference type="EMBL" id="SEE81951.1"/>
    </source>
</evidence>
<dbReference type="AlphaFoldDB" id="A0A1H5LZY5"/>
<dbReference type="STRING" id="648782.SAMN04488554_3045"/>
<evidence type="ECO:0000259" key="1">
    <source>
        <dbReference type="Pfam" id="PF13474"/>
    </source>
</evidence>
<dbReference type="InterPro" id="IPR032710">
    <property type="entry name" value="NTF2-like_dom_sf"/>
</dbReference>
<dbReference type="RefSeq" id="WP_089773905.1">
    <property type="nucleotide sequence ID" value="NZ_FNTX01000002.1"/>
</dbReference>
<organism evidence="2 3">
    <name type="scientific">Ruania alba</name>
    <dbReference type="NCBI Taxonomy" id="648782"/>
    <lineage>
        <taxon>Bacteria</taxon>
        <taxon>Bacillati</taxon>
        <taxon>Actinomycetota</taxon>
        <taxon>Actinomycetes</taxon>
        <taxon>Micrococcales</taxon>
        <taxon>Ruaniaceae</taxon>
        <taxon>Ruania</taxon>
    </lineage>
</organism>
<evidence type="ECO:0000313" key="3">
    <source>
        <dbReference type="Proteomes" id="UP000199220"/>
    </source>
</evidence>
<gene>
    <name evidence="2" type="ORF">SAMN04488554_3045</name>
</gene>
<feature type="domain" description="SnoaL-like" evidence="1">
    <location>
        <begin position="24"/>
        <end position="128"/>
    </location>
</feature>
<dbReference type="InterPro" id="IPR037401">
    <property type="entry name" value="SnoaL-like"/>
</dbReference>